<reference evidence="1 2" key="1">
    <citation type="submission" date="2019-06" db="EMBL/GenBank/DDBJ databases">
        <title>Whole genome shotgun sequence of Glutamicibacter uratoxydans NBRC 15515.</title>
        <authorList>
            <person name="Hosoyama A."/>
            <person name="Uohara A."/>
            <person name="Ohji S."/>
            <person name="Ichikawa N."/>
        </authorList>
    </citation>
    <scope>NUCLEOTIDE SEQUENCE [LARGE SCALE GENOMIC DNA]</scope>
    <source>
        <strain evidence="1 2">NBRC 15515</strain>
    </source>
</reference>
<dbReference type="AlphaFoldDB" id="A0A4Y4DSS7"/>
<comment type="caution">
    <text evidence="1">The sequence shown here is derived from an EMBL/GenBank/DDBJ whole genome shotgun (WGS) entry which is preliminary data.</text>
</comment>
<organism evidence="1 2">
    <name type="scientific">Glutamicibacter uratoxydans</name>
    <name type="common">Arthrobacter uratoxydans</name>
    <dbReference type="NCBI Taxonomy" id="43667"/>
    <lineage>
        <taxon>Bacteria</taxon>
        <taxon>Bacillati</taxon>
        <taxon>Actinomycetota</taxon>
        <taxon>Actinomycetes</taxon>
        <taxon>Micrococcales</taxon>
        <taxon>Micrococcaceae</taxon>
        <taxon>Glutamicibacter</taxon>
    </lineage>
</organism>
<name>A0A4Y4DSS7_GLUUR</name>
<gene>
    <name evidence="1" type="ORF">AUR04nite_10830</name>
</gene>
<keyword evidence="2" id="KW-1185">Reference proteome</keyword>
<accession>A0A4Y4DSS7</accession>
<proteinExistence type="predicted"/>
<protein>
    <submittedName>
        <fullName evidence="1">Uncharacterized protein</fullName>
    </submittedName>
</protein>
<sequence>MSMSAEEAANCRLNSSEAGTEALRILDQTECFALGVDGTSELIDHALNGDLYFLDKYLVTPA</sequence>
<evidence type="ECO:0000313" key="2">
    <source>
        <dbReference type="Proteomes" id="UP000316612"/>
    </source>
</evidence>
<dbReference type="EMBL" id="BJNY01000005">
    <property type="protein sequence ID" value="GED05551.1"/>
    <property type="molecule type" value="Genomic_DNA"/>
</dbReference>
<dbReference type="Proteomes" id="UP000316612">
    <property type="component" value="Unassembled WGS sequence"/>
</dbReference>
<evidence type="ECO:0000313" key="1">
    <source>
        <dbReference type="EMBL" id="GED05551.1"/>
    </source>
</evidence>